<name>A0A412RM09_9FIRM</name>
<evidence type="ECO:0000313" key="8">
    <source>
        <dbReference type="Proteomes" id="UP000283765"/>
    </source>
</evidence>
<comment type="caution">
    <text evidence="7">The sequence shown here is derived from an EMBL/GenBank/DDBJ whole genome shotgun (WGS) entry which is preliminary data.</text>
</comment>
<dbReference type="Pfam" id="PF17802">
    <property type="entry name" value="SpaA"/>
    <property type="match status" value="1"/>
</dbReference>
<accession>A0A412RM09</accession>
<dbReference type="Proteomes" id="UP000283765">
    <property type="component" value="Unassembled WGS sequence"/>
</dbReference>
<evidence type="ECO:0000259" key="6">
    <source>
        <dbReference type="PROSITE" id="PS50847"/>
    </source>
</evidence>
<keyword evidence="1" id="KW-0134">Cell wall</keyword>
<feature type="domain" description="Gram-positive cocci surface proteins LPxTG" evidence="6">
    <location>
        <begin position="50"/>
        <end position="87"/>
    </location>
</feature>
<keyword evidence="5" id="KW-1133">Transmembrane helix</keyword>
<evidence type="ECO:0000256" key="3">
    <source>
        <dbReference type="ARBA" id="ARBA00022729"/>
    </source>
</evidence>
<proteinExistence type="predicted"/>
<dbReference type="PROSITE" id="PS50847">
    <property type="entry name" value="GRAM_POS_ANCHORING"/>
    <property type="match status" value="1"/>
</dbReference>
<organism evidence="7 8">
    <name type="scientific">Agathobacter rectalis</name>
    <dbReference type="NCBI Taxonomy" id="39491"/>
    <lineage>
        <taxon>Bacteria</taxon>
        <taxon>Bacillati</taxon>
        <taxon>Bacillota</taxon>
        <taxon>Clostridia</taxon>
        <taxon>Lachnospirales</taxon>
        <taxon>Lachnospiraceae</taxon>
        <taxon>Agathobacter</taxon>
    </lineage>
</organism>
<gene>
    <name evidence="7" type="ORF">DWW89_09340</name>
</gene>
<dbReference type="AlphaFoldDB" id="A0A412RM09"/>
<evidence type="ECO:0000256" key="5">
    <source>
        <dbReference type="SAM" id="Phobius"/>
    </source>
</evidence>
<keyword evidence="5" id="KW-0472">Membrane</keyword>
<dbReference type="InterPro" id="IPR013783">
    <property type="entry name" value="Ig-like_fold"/>
</dbReference>
<dbReference type="Pfam" id="PF00746">
    <property type="entry name" value="Gram_pos_anchor"/>
    <property type="match status" value="1"/>
</dbReference>
<dbReference type="NCBIfam" id="TIGR01167">
    <property type="entry name" value="LPXTG_anchor"/>
    <property type="match status" value="1"/>
</dbReference>
<reference evidence="7 8" key="1">
    <citation type="submission" date="2018-08" db="EMBL/GenBank/DDBJ databases">
        <title>A genome reference for cultivated species of the human gut microbiota.</title>
        <authorList>
            <person name="Zou Y."/>
            <person name="Xue W."/>
            <person name="Luo G."/>
        </authorList>
    </citation>
    <scope>NUCLEOTIDE SEQUENCE [LARGE SCALE GENOMIC DNA]</scope>
    <source>
        <strain evidence="7 8">AF17-27</strain>
    </source>
</reference>
<sequence length="87" mass="9359">MHYTVVETKAADGYILDETAHDVTLRYDDNAPDVVVTTLKLANVPTEPKLPQTGDNANPLLYLGIGALALITGVGVGLRGRKKKNKQ</sequence>
<evidence type="ECO:0000313" key="7">
    <source>
        <dbReference type="EMBL" id="RGU24033.1"/>
    </source>
</evidence>
<dbReference type="Gene3D" id="2.60.40.10">
    <property type="entry name" value="Immunoglobulins"/>
    <property type="match status" value="1"/>
</dbReference>
<evidence type="ECO:0000256" key="4">
    <source>
        <dbReference type="ARBA" id="ARBA00023088"/>
    </source>
</evidence>
<evidence type="ECO:0000256" key="1">
    <source>
        <dbReference type="ARBA" id="ARBA00022512"/>
    </source>
</evidence>
<evidence type="ECO:0000256" key="2">
    <source>
        <dbReference type="ARBA" id="ARBA00022525"/>
    </source>
</evidence>
<dbReference type="InterPro" id="IPR019931">
    <property type="entry name" value="LPXTG_anchor"/>
</dbReference>
<keyword evidence="4" id="KW-0572">Peptidoglycan-anchor</keyword>
<dbReference type="EMBL" id="QRXR01000013">
    <property type="protein sequence ID" value="RGU24033.1"/>
    <property type="molecule type" value="Genomic_DNA"/>
</dbReference>
<dbReference type="InterPro" id="IPR041033">
    <property type="entry name" value="SpaA_PFL_dom_1"/>
</dbReference>
<protein>
    <submittedName>
        <fullName evidence="7">LPXTG cell wall anchor domain-containing protein</fullName>
    </submittedName>
</protein>
<keyword evidence="2" id="KW-0964">Secreted</keyword>
<keyword evidence="3" id="KW-0732">Signal</keyword>
<keyword evidence="5" id="KW-0812">Transmembrane</keyword>
<feature type="transmembrane region" description="Helical" evidence="5">
    <location>
        <begin position="60"/>
        <end position="78"/>
    </location>
</feature>